<dbReference type="Pfam" id="PF08352">
    <property type="entry name" value="oligo_HPY"/>
    <property type="match status" value="1"/>
</dbReference>
<comment type="caution">
    <text evidence="6">The sequence shown here is derived from an EMBL/GenBank/DDBJ whole genome shotgun (WGS) entry which is preliminary data.</text>
</comment>
<dbReference type="EMBL" id="DTDH01000067">
    <property type="protein sequence ID" value="HGT98252.1"/>
    <property type="molecule type" value="Genomic_DNA"/>
</dbReference>
<gene>
    <name evidence="5" type="ORF">ENT99_04615</name>
    <name evidence="6" type="ORF">ENU64_02315</name>
</gene>
<dbReference type="GO" id="GO:0016887">
    <property type="term" value="F:ATP hydrolysis activity"/>
    <property type="evidence" value="ECO:0007669"/>
    <property type="project" value="InterPro"/>
</dbReference>
<dbReference type="FunFam" id="3.40.50.300:FF:000016">
    <property type="entry name" value="Oligopeptide ABC transporter ATP-binding component"/>
    <property type="match status" value="1"/>
</dbReference>
<sequence>MSEVLEVKNLKLYYRTLAGIVRAVDEVSFTLRERETLAIIGESGCGKTSLSRALIRFLPRNVYEFSGSIRLDGIEVMKLSDAEFDKQIRWKKIAYVTQAAINSLNPVIKVVDHLIEPLVLHTNMSKNEAIERAREVIKKVGIAEDFLWRYPFELSGGMRQRVVIALSIITNPRVVILDEPTSALDVMTQANIMNLLKELKNNENLSFIFITHDIAVSSELSDKVAVMYAGQIVELGSAEKIYTDPLHPYSKGLLGSVPRIHTDKQVVFIPGTPPSLINPPSGCRFYPRCPQAMPICEKTPPPVIATGPEDYVRCWLYAEK</sequence>
<dbReference type="SUPFAM" id="SSF52540">
    <property type="entry name" value="P-loop containing nucleoside triphosphate hydrolases"/>
    <property type="match status" value="1"/>
</dbReference>
<keyword evidence="1" id="KW-0813">Transport</keyword>
<dbReference type="Pfam" id="PF00005">
    <property type="entry name" value="ABC_tran"/>
    <property type="match status" value="1"/>
</dbReference>
<evidence type="ECO:0000256" key="2">
    <source>
        <dbReference type="ARBA" id="ARBA00022741"/>
    </source>
</evidence>
<feature type="domain" description="ABC transporter" evidence="4">
    <location>
        <begin position="5"/>
        <end position="254"/>
    </location>
</feature>
<dbReference type="GO" id="GO:0015833">
    <property type="term" value="P:peptide transport"/>
    <property type="evidence" value="ECO:0007669"/>
    <property type="project" value="InterPro"/>
</dbReference>
<name>A0A7J3MXG7_9CREN</name>
<evidence type="ECO:0000313" key="5">
    <source>
        <dbReference type="EMBL" id="HFQ78969.1"/>
    </source>
</evidence>
<dbReference type="NCBIfam" id="TIGR01727">
    <property type="entry name" value="oligo_HPY"/>
    <property type="match status" value="1"/>
</dbReference>
<keyword evidence="3 6" id="KW-0067">ATP-binding</keyword>
<dbReference type="AlphaFoldDB" id="A0A7J3MXG7"/>
<dbReference type="InterPro" id="IPR003593">
    <property type="entry name" value="AAA+_ATPase"/>
</dbReference>
<dbReference type="PANTHER" id="PTHR43067:SF3">
    <property type="entry name" value="MALTOSE ABC TRANSPORTER, ATP-BINDING PROTEIN"/>
    <property type="match status" value="1"/>
</dbReference>
<reference evidence="6" key="1">
    <citation type="journal article" date="2020" name="mSystems">
        <title>Genome- and Community-Level Interaction Insights into Carbon Utilization and Element Cycling Functions of Hydrothermarchaeota in Hydrothermal Sediment.</title>
        <authorList>
            <person name="Zhou Z."/>
            <person name="Liu Y."/>
            <person name="Xu W."/>
            <person name="Pan J."/>
            <person name="Luo Z.H."/>
            <person name="Li M."/>
        </authorList>
    </citation>
    <scope>NUCLEOTIDE SEQUENCE [LARGE SCALE GENOMIC DNA]</scope>
    <source>
        <strain evidence="5">SpSt-629</strain>
        <strain evidence="6">SpSt-688</strain>
    </source>
</reference>
<dbReference type="InterPro" id="IPR003439">
    <property type="entry name" value="ABC_transporter-like_ATP-bd"/>
</dbReference>
<keyword evidence="2" id="KW-0547">Nucleotide-binding</keyword>
<proteinExistence type="predicted"/>
<protein>
    <submittedName>
        <fullName evidence="6">ABC transporter ATP-binding protein</fullName>
    </submittedName>
</protein>
<evidence type="ECO:0000256" key="3">
    <source>
        <dbReference type="ARBA" id="ARBA00022840"/>
    </source>
</evidence>
<dbReference type="SMART" id="SM00382">
    <property type="entry name" value="AAA"/>
    <property type="match status" value="1"/>
</dbReference>
<dbReference type="InterPro" id="IPR013563">
    <property type="entry name" value="Oligopep_ABC_C"/>
</dbReference>
<dbReference type="Gene3D" id="3.40.50.300">
    <property type="entry name" value="P-loop containing nucleotide triphosphate hydrolases"/>
    <property type="match status" value="1"/>
</dbReference>
<dbReference type="PROSITE" id="PS50893">
    <property type="entry name" value="ABC_TRANSPORTER_2"/>
    <property type="match status" value="1"/>
</dbReference>
<dbReference type="InterPro" id="IPR027417">
    <property type="entry name" value="P-loop_NTPase"/>
</dbReference>
<accession>A0A7J3MXG7</accession>
<dbReference type="InterPro" id="IPR017871">
    <property type="entry name" value="ABC_transporter-like_CS"/>
</dbReference>
<dbReference type="GO" id="GO:0005524">
    <property type="term" value="F:ATP binding"/>
    <property type="evidence" value="ECO:0007669"/>
    <property type="project" value="UniProtKB-KW"/>
</dbReference>
<dbReference type="PANTHER" id="PTHR43067">
    <property type="entry name" value="OLIGOPEPTIDE/DIPEPTIDE ABC TRANSPORTER, ATPASE SUBUNIT"/>
    <property type="match status" value="1"/>
</dbReference>
<evidence type="ECO:0000259" key="4">
    <source>
        <dbReference type="PROSITE" id="PS50893"/>
    </source>
</evidence>
<dbReference type="PROSITE" id="PS00211">
    <property type="entry name" value="ABC_TRANSPORTER_1"/>
    <property type="match status" value="1"/>
</dbReference>
<dbReference type="EMBL" id="DTAU01000093">
    <property type="protein sequence ID" value="HFQ78969.1"/>
    <property type="molecule type" value="Genomic_DNA"/>
</dbReference>
<evidence type="ECO:0000313" key="6">
    <source>
        <dbReference type="EMBL" id="HGT98252.1"/>
    </source>
</evidence>
<organism evidence="6">
    <name type="scientific">Ignisphaera aggregans</name>
    <dbReference type="NCBI Taxonomy" id="334771"/>
    <lineage>
        <taxon>Archaea</taxon>
        <taxon>Thermoproteota</taxon>
        <taxon>Thermoprotei</taxon>
        <taxon>Desulfurococcales</taxon>
        <taxon>Desulfurococcaceae</taxon>
        <taxon>Ignisphaera</taxon>
    </lineage>
</organism>
<dbReference type="CDD" id="cd03257">
    <property type="entry name" value="ABC_NikE_OppD_transporters"/>
    <property type="match status" value="1"/>
</dbReference>
<evidence type="ECO:0000256" key="1">
    <source>
        <dbReference type="ARBA" id="ARBA00022448"/>
    </source>
</evidence>